<keyword evidence="2 11" id="KW-0813">Transport</keyword>
<dbReference type="Proteomes" id="UP001549313">
    <property type="component" value="Unassembled WGS sequence"/>
</dbReference>
<dbReference type="InterPro" id="IPR039426">
    <property type="entry name" value="TonB-dep_rcpt-like"/>
</dbReference>
<comment type="caution">
    <text evidence="16">The sequence shown here is derived from an EMBL/GenBank/DDBJ whole genome shotgun (WGS) entry which is preliminary data.</text>
</comment>
<keyword evidence="16" id="KW-0675">Receptor</keyword>
<comment type="subcellular location">
    <subcellularLocation>
        <location evidence="1 11">Cell outer membrane</location>
        <topology evidence="1 11">Multi-pass membrane protein</topology>
    </subcellularLocation>
</comment>
<comment type="similarity">
    <text evidence="11 12">Belongs to the TonB-dependent receptor family.</text>
</comment>
<feature type="domain" description="TonB-dependent receptor plug" evidence="15">
    <location>
        <begin position="50"/>
        <end position="154"/>
    </location>
</feature>
<keyword evidence="8 12" id="KW-0798">TonB box</keyword>
<evidence type="ECO:0000256" key="12">
    <source>
        <dbReference type="RuleBase" id="RU003357"/>
    </source>
</evidence>
<keyword evidence="9 11" id="KW-0472">Membrane</keyword>
<accession>A0ABV2R7H6</accession>
<evidence type="ECO:0000259" key="15">
    <source>
        <dbReference type="Pfam" id="PF07715"/>
    </source>
</evidence>
<dbReference type="PANTHER" id="PTHR32552:SF81">
    <property type="entry name" value="TONB-DEPENDENT OUTER MEMBRANE RECEPTOR"/>
    <property type="match status" value="1"/>
</dbReference>
<keyword evidence="5 11" id="KW-0812">Transmembrane</keyword>
<keyword evidence="6" id="KW-0408">Iron</keyword>
<evidence type="ECO:0000256" key="8">
    <source>
        <dbReference type="ARBA" id="ARBA00023077"/>
    </source>
</evidence>
<protein>
    <submittedName>
        <fullName evidence="16">Iron complex outermembrane receptor protein</fullName>
    </submittedName>
</protein>
<evidence type="ECO:0000256" key="2">
    <source>
        <dbReference type="ARBA" id="ARBA00022448"/>
    </source>
</evidence>
<keyword evidence="3 11" id="KW-1134">Transmembrane beta strand</keyword>
<dbReference type="EMBL" id="JBEPTF010000001">
    <property type="protein sequence ID" value="MET4682538.1"/>
    <property type="molecule type" value="Genomic_DNA"/>
</dbReference>
<evidence type="ECO:0000259" key="14">
    <source>
        <dbReference type="Pfam" id="PF00593"/>
    </source>
</evidence>
<keyword evidence="10 11" id="KW-0998">Cell outer membrane</keyword>
<gene>
    <name evidence="16" type="ORF">ABIE19_000447</name>
</gene>
<dbReference type="Pfam" id="PF00593">
    <property type="entry name" value="TonB_dep_Rec_b-barrel"/>
    <property type="match status" value="1"/>
</dbReference>
<name>A0ABV2R7H6_9CAUL</name>
<dbReference type="InterPro" id="IPR036942">
    <property type="entry name" value="Beta-barrel_TonB_sf"/>
</dbReference>
<dbReference type="PROSITE" id="PS52016">
    <property type="entry name" value="TONB_DEPENDENT_REC_3"/>
    <property type="match status" value="1"/>
</dbReference>
<evidence type="ECO:0000256" key="11">
    <source>
        <dbReference type="PROSITE-ProRule" id="PRU01360"/>
    </source>
</evidence>
<feature type="signal peptide" evidence="13">
    <location>
        <begin position="1"/>
        <end position="26"/>
    </location>
</feature>
<dbReference type="InterPro" id="IPR012910">
    <property type="entry name" value="Plug_dom"/>
</dbReference>
<dbReference type="InterPro" id="IPR000531">
    <property type="entry name" value="Beta-barrel_TonB"/>
</dbReference>
<evidence type="ECO:0000256" key="5">
    <source>
        <dbReference type="ARBA" id="ARBA00022692"/>
    </source>
</evidence>
<dbReference type="CDD" id="cd01347">
    <property type="entry name" value="ligand_gated_channel"/>
    <property type="match status" value="1"/>
</dbReference>
<dbReference type="Pfam" id="PF07715">
    <property type="entry name" value="Plug"/>
    <property type="match status" value="1"/>
</dbReference>
<reference evidence="16 17" key="1">
    <citation type="submission" date="2024-06" db="EMBL/GenBank/DDBJ databases">
        <title>Sorghum-associated microbial communities from plants grown in Nebraska, USA.</title>
        <authorList>
            <person name="Schachtman D."/>
        </authorList>
    </citation>
    <scope>NUCLEOTIDE SEQUENCE [LARGE SCALE GENOMIC DNA]</scope>
    <source>
        <strain evidence="16 17">2814</strain>
    </source>
</reference>
<dbReference type="RefSeq" id="WP_354087485.1">
    <property type="nucleotide sequence ID" value="NZ_JBEPTF010000001.1"/>
</dbReference>
<feature type="chain" id="PRO_5045532403" evidence="13">
    <location>
        <begin position="27"/>
        <end position="784"/>
    </location>
</feature>
<evidence type="ECO:0000256" key="4">
    <source>
        <dbReference type="ARBA" id="ARBA00022496"/>
    </source>
</evidence>
<evidence type="ECO:0000313" key="17">
    <source>
        <dbReference type="Proteomes" id="UP001549313"/>
    </source>
</evidence>
<evidence type="ECO:0000256" key="13">
    <source>
        <dbReference type="SAM" id="SignalP"/>
    </source>
</evidence>
<evidence type="ECO:0000256" key="10">
    <source>
        <dbReference type="ARBA" id="ARBA00023237"/>
    </source>
</evidence>
<sequence length="784" mass="85861">MSRYFKAALAASVALGSLAAGQQVRAQDAGQQAQVVDDVIVTARRREESLQDTPLAIAAVTSEELKSARVERLADLAKIAPGLSFTPLFGAQNQLPIIRGAAQTYGQLNVGVFLDGVYLSGKAGVDIEMADLQRIEVVRGPQSALYGQNTFAGAINYISARPSDELKGHIEATAGDHGLRKLTAGISGPITDTLRFSVGAYGREFDGWYVSAIDGGKVDYSQSYGGMLTLDFTPTDRFSAILRLTGSEEDSGQPASEVQRTNAYPLQVGGAPVGTIRNQLYVGEVQPLGRRINVNTKRTAAEVGDYGTRQDTFRASLDLNYDFDGFSLKSITAYAKRNAEFTYDGDNTVCDRTGGCPNFGYPFAPGSLIPVGASGFATSSAEETYTDFSQELRLSSNGDGPLSWLVGAYYYDGDADVVQRSLAGLSATNASRFGYPNIVNTTKSWSVFGSATYAFTDKLSATLEARYQKEEQTYHQAPTRTAPTTPPLTAAEQPSYARFDLEKDFSFTTPRLIVDYKIEPGKMLYASVARGVKTGGFNPNINIFANQRTFEPETSWNYEIGGKFDWMNRRLRTNVALFHTDWSDQQAACQNPASAFPPGSTSTQRTYTCNVAEAKVSGLEMDGHFYFNDHFSIVGSYAWTRARYEKFADASLDGTLAALGLPAWDFDGRHLPYVPDHKITLSPRFEMAAWGDYRFEGRLDVQHQSKTYVRADNMQYFGAKTTVDLRLALRSEALSYQFFVNNLLDDDTPTAAVRFYDSVNYSVASPLVTGADRRMMGVSLGYQF</sequence>
<dbReference type="PANTHER" id="PTHR32552">
    <property type="entry name" value="FERRICHROME IRON RECEPTOR-RELATED"/>
    <property type="match status" value="1"/>
</dbReference>
<keyword evidence="4" id="KW-0410">Iron transport</keyword>
<keyword evidence="7" id="KW-0406">Ion transport</keyword>
<keyword evidence="17" id="KW-1185">Reference proteome</keyword>
<dbReference type="Gene3D" id="2.40.170.20">
    <property type="entry name" value="TonB-dependent receptor, beta-barrel domain"/>
    <property type="match status" value="1"/>
</dbReference>
<evidence type="ECO:0000313" key="16">
    <source>
        <dbReference type="EMBL" id="MET4682538.1"/>
    </source>
</evidence>
<dbReference type="SUPFAM" id="SSF56935">
    <property type="entry name" value="Porins"/>
    <property type="match status" value="1"/>
</dbReference>
<feature type="domain" description="TonB-dependent receptor-like beta-barrel" evidence="14">
    <location>
        <begin position="281"/>
        <end position="743"/>
    </location>
</feature>
<keyword evidence="13" id="KW-0732">Signal</keyword>
<proteinExistence type="inferred from homology"/>
<evidence type="ECO:0000256" key="7">
    <source>
        <dbReference type="ARBA" id="ARBA00023065"/>
    </source>
</evidence>
<evidence type="ECO:0000256" key="1">
    <source>
        <dbReference type="ARBA" id="ARBA00004571"/>
    </source>
</evidence>
<evidence type="ECO:0000256" key="9">
    <source>
        <dbReference type="ARBA" id="ARBA00023136"/>
    </source>
</evidence>
<organism evidence="16 17">
    <name type="scientific">Brevundimonas faecalis</name>
    <dbReference type="NCBI Taxonomy" id="947378"/>
    <lineage>
        <taxon>Bacteria</taxon>
        <taxon>Pseudomonadati</taxon>
        <taxon>Pseudomonadota</taxon>
        <taxon>Alphaproteobacteria</taxon>
        <taxon>Caulobacterales</taxon>
        <taxon>Caulobacteraceae</taxon>
        <taxon>Brevundimonas</taxon>
    </lineage>
</organism>
<evidence type="ECO:0000256" key="6">
    <source>
        <dbReference type="ARBA" id="ARBA00023004"/>
    </source>
</evidence>
<evidence type="ECO:0000256" key="3">
    <source>
        <dbReference type="ARBA" id="ARBA00022452"/>
    </source>
</evidence>